<feature type="transmembrane region" description="Helical" evidence="15">
    <location>
        <begin position="199"/>
        <end position="224"/>
    </location>
</feature>
<evidence type="ECO:0000256" key="11">
    <source>
        <dbReference type="ARBA" id="ARBA00023303"/>
    </source>
</evidence>
<evidence type="ECO:0000256" key="8">
    <source>
        <dbReference type="ARBA" id="ARBA00023065"/>
    </source>
</evidence>
<gene>
    <name evidence="15" type="primary">PANX</name>
    <name evidence="17" type="ORF">AALO_G00207220</name>
</gene>
<feature type="glycosylation site" description="N-linked (GlcNAc...) asparagine" evidence="13">
    <location>
        <position position="244"/>
    </location>
</feature>
<evidence type="ECO:0000256" key="9">
    <source>
        <dbReference type="ARBA" id="ARBA00023136"/>
    </source>
</evidence>
<evidence type="ECO:0000256" key="10">
    <source>
        <dbReference type="ARBA" id="ARBA00023180"/>
    </source>
</evidence>
<evidence type="ECO:0000256" key="16">
    <source>
        <dbReference type="SAM" id="MobiDB-lite"/>
    </source>
</evidence>
<evidence type="ECO:0000256" key="7">
    <source>
        <dbReference type="ARBA" id="ARBA00022989"/>
    </source>
</evidence>
<comment type="function">
    <text evidence="15">Structural component of the gap junctions and the hemichannels.</text>
</comment>
<dbReference type="GO" id="GO:0007267">
    <property type="term" value="P:cell-cell signaling"/>
    <property type="evidence" value="ECO:0007669"/>
    <property type="project" value="TreeGrafter"/>
</dbReference>
<evidence type="ECO:0000313" key="17">
    <source>
        <dbReference type="EMBL" id="KAG5269880.1"/>
    </source>
</evidence>
<dbReference type="GO" id="GO:0005921">
    <property type="term" value="C:gap junction"/>
    <property type="evidence" value="ECO:0007669"/>
    <property type="project" value="UniProtKB-UniRule"/>
</dbReference>
<reference evidence="17" key="1">
    <citation type="submission" date="2020-10" db="EMBL/GenBank/DDBJ databases">
        <title>Chromosome-scale genome assembly of the Allis shad, Alosa alosa.</title>
        <authorList>
            <person name="Margot Z."/>
            <person name="Christophe K."/>
            <person name="Cabau C."/>
            <person name="Louis A."/>
            <person name="Berthelot C."/>
            <person name="Parey E."/>
            <person name="Roest Crollius H."/>
            <person name="Montfort J."/>
            <person name="Robinson-Rechavi M."/>
            <person name="Bucao C."/>
            <person name="Bouchez O."/>
            <person name="Gislard M."/>
            <person name="Lluch J."/>
            <person name="Milhes M."/>
            <person name="Lampietro C."/>
            <person name="Lopez Roques C."/>
            <person name="Donnadieu C."/>
            <person name="Braasch I."/>
            <person name="Desvignes T."/>
            <person name="Postlethwait J."/>
            <person name="Bobe J."/>
            <person name="Guiguen Y."/>
        </authorList>
    </citation>
    <scope>NUCLEOTIDE SEQUENCE</scope>
    <source>
        <strain evidence="17">M-15738</strain>
        <tissue evidence="17">Blood</tissue>
    </source>
</reference>
<comment type="similarity">
    <text evidence="15">Belongs to the pannexin family.</text>
</comment>
<feature type="glycosylation site" description="N-linked (GlcNAc...) asparagine" evidence="14">
    <location>
        <position position="72"/>
    </location>
</feature>
<keyword evidence="18" id="KW-1185">Reference proteome</keyword>
<comment type="caution">
    <text evidence="17">The sequence shown here is derived from an EMBL/GenBank/DDBJ whole genome shotgun (WGS) entry which is preliminary data.</text>
</comment>
<protein>
    <recommendedName>
        <fullName evidence="15">Pannexin</fullName>
    </recommendedName>
</protein>
<evidence type="ECO:0000256" key="13">
    <source>
        <dbReference type="PIRSR" id="PIRSR600990-51"/>
    </source>
</evidence>
<evidence type="ECO:0000256" key="6">
    <source>
        <dbReference type="ARBA" id="ARBA00022824"/>
    </source>
</evidence>
<dbReference type="GO" id="GO:0005789">
    <property type="term" value="C:endoplasmic reticulum membrane"/>
    <property type="evidence" value="ECO:0007669"/>
    <property type="project" value="UniProtKB-SubCell"/>
</dbReference>
<feature type="modified residue" description="S-nitrosocysteine" evidence="12">
    <location>
        <position position="41"/>
    </location>
</feature>
<organism evidence="17 18">
    <name type="scientific">Alosa alosa</name>
    <name type="common">allis shad</name>
    <dbReference type="NCBI Taxonomy" id="278164"/>
    <lineage>
        <taxon>Eukaryota</taxon>
        <taxon>Metazoa</taxon>
        <taxon>Chordata</taxon>
        <taxon>Craniata</taxon>
        <taxon>Vertebrata</taxon>
        <taxon>Euteleostomi</taxon>
        <taxon>Actinopterygii</taxon>
        <taxon>Neopterygii</taxon>
        <taxon>Teleostei</taxon>
        <taxon>Clupei</taxon>
        <taxon>Clupeiformes</taxon>
        <taxon>Clupeoidei</taxon>
        <taxon>Clupeidae</taxon>
        <taxon>Alosa</taxon>
    </lineage>
</organism>
<keyword evidence="6" id="KW-0256">Endoplasmic reticulum</keyword>
<proteinExistence type="inferred from homology"/>
<feature type="transmembrane region" description="Helical" evidence="15">
    <location>
        <begin position="35"/>
        <end position="56"/>
    </location>
</feature>
<dbReference type="PROSITE" id="PS51013">
    <property type="entry name" value="PANNEXIN"/>
    <property type="match status" value="1"/>
</dbReference>
<accession>A0AAV6G4M6</accession>
<dbReference type="PANTHER" id="PTHR15759:SF5">
    <property type="entry name" value="PANNEXIN-1"/>
    <property type="match status" value="1"/>
</dbReference>
<keyword evidence="8 15" id="KW-0406">Ion transport</keyword>
<keyword evidence="12" id="KW-0702">S-nitrosylation</keyword>
<keyword evidence="4" id="KW-1003">Cell membrane</keyword>
<dbReference type="PANTHER" id="PTHR15759">
    <property type="entry name" value="PANNEXIN"/>
    <property type="match status" value="1"/>
</dbReference>
<keyword evidence="7 15" id="KW-1133">Transmembrane helix</keyword>
<feature type="transmembrane region" description="Helical" evidence="15">
    <location>
        <begin position="261"/>
        <end position="285"/>
    </location>
</feature>
<dbReference type="InterPro" id="IPR039099">
    <property type="entry name" value="Pannexin"/>
</dbReference>
<comment type="PTM">
    <text evidence="12">S-nitrosylation inhibits channel currents and ATP release.</text>
</comment>
<dbReference type="Proteomes" id="UP000823561">
    <property type="component" value="Chromosome 15"/>
</dbReference>
<evidence type="ECO:0000256" key="3">
    <source>
        <dbReference type="ARBA" id="ARBA00022448"/>
    </source>
</evidence>
<evidence type="ECO:0000256" key="4">
    <source>
        <dbReference type="ARBA" id="ARBA00022475"/>
    </source>
</evidence>
<keyword evidence="5 15" id="KW-0812">Transmembrane</keyword>
<name>A0AAV6G4M6_9TELE</name>
<keyword evidence="9 15" id="KW-0472">Membrane</keyword>
<dbReference type="GO" id="GO:0032732">
    <property type="term" value="P:positive regulation of interleukin-1 production"/>
    <property type="evidence" value="ECO:0007669"/>
    <property type="project" value="InterPro"/>
</dbReference>
<feature type="region of interest" description="Disordered" evidence="16">
    <location>
        <begin position="366"/>
        <end position="405"/>
    </location>
</feature>
<keyword evidence="11 15" id="KW-0407">Ion channel</keyword>
<dbReference type="InterPro" id="IPR000990">
    <property type="entry name" value="Innexin"/>
</dbReference>
<dbReference type="AlphaFoldDB" id="A0AAV6G4M6"/>
<evidence type="ECO:0000256" key="1">
    <source>
        <dbReference type="ARBA" id="ARBA00004477"/>
    </source>
</evidence>
<sequence length="405" mass="45600">MAIAHVATEYVFSDFLLKESPEAARYKGIRLELTLDKMVTCIAVGLPLVLISLAFAQEVSVGTQISCFSPSNFSWRQAAYVDAYCWAAVQKQHLTEGPEKGLPLWLHKFFPYILLLVAVCVYIPALFWHLAVAPPLYSDITFILQEFDQSYNRAINLATRLASSQSDTHGSVLDLTDSWFKYPLVEQYLLTKRGSRVLLLRYVLCRVLTLLILLMAVLYLSYYIRLSSQTDEFSCSIRTGILRNSSDVPAAFPCKLVAVGIFQLLSVINVCVYGMLMPVCVYATLVPLRQSHDFLSPFQLLPTLEVMTFDPAWDDLSLFLLLLEANIGQLKSYKCLKVLEMLKRRNEQCDVMLVLQNLGQVKSDITDGKRQVATEPPRPPHNSTEMKELSPLLSAPAGSVRQRSI</sequence>
<feature type="modified residue" description="S-nitrosocysteine" evidence="12">
    <location>
        <position position="335"/>
    </location>
</feature>
<dbReference type="EMBL" id="JADWDJ010000015">
    <property type="protein sequence ID" value="KAG5269880.1"/>
    <property type="molecule type" value="Genomic_DNA"/>
</dbReference>
<dbReference type="GO" id="GO:0022829">
    <property type="term" value="F:wide pore channel activity"/>
    <property type="evidence" value="ECO:0007669"/>
    <property type="project" value="TreeGrafter"/>
</dbReference>
<evidence type="ECO:0000313" key="18">
    <source>
        <dbReference type="Proteomes" id="UP000823561"/>
    </source>
</evidence>
<dbReference type="Pfam" id="PF00876">
    <property type="entry name" value="Innexin"/>
    <property type="match status" value="1"/>
</dbReference>
<dbReference type="GO" id="GO:0006812">
    <property type="term" value="P:monoatomic cation transport"/>
    <property type="evidence" value="ECO:0007669"/>
    <property type="project" value="InterPro"/>
</dbReference>
<feature type="transmembrane region" description="Helical" evidence="15">
    <location>
        <begin position="109"/>
        <end position="128"/>
    </location>
</feature>
<evidence type="ECO:0000256" key="14">
    <source>
        <dbReference type="PIRSR" id="PIRSR600990-52"/>
    </source>
</evidence>
<keyword evidence="10 13" id="KW-0325">Glycoprotein</keyword>
<comment type="subcellular location">
    <subcellularLocation>
        <location evidence="2 15">Cell membrane</location>
        <topology evidence="2 15">Multi-pass membrane protein</topology>
    </subcellularLocation>
    <subcellularLocation>
        <location evidence="1">Endoplasmic reticulum membrane</location>
        <topology evidence="1">Multi-pass membrane protein</topology>
    </subcellularLocation>
</comment>
<evidence type="ECO:0000256" key="15">
    <source>
        <dbReference type="RuleBase" id="RU010713"/>
    </source>
</evidence>
<keyword evidence="3 15" id="KW-0813">Transport</keyword>
<evidence type="ECO:0000256" key="5">
    <source>
        <dbReference type="ARBA" id="ARBA00022692"/>
    </source>
</evidence>
<evidence type="ECO:0000256" key="12">
    <source>
        <dbReference type="PIRSR" id="PIRSR600990-50"/>
    </source>
</evidence>
<evidence type="ECO:0000256" key="2">
    <source>
        <dbReference type="ARBA" id="ARBA00004651"/>
    </source>
</evidence>
<dbReference type="GO" id="GO:0005886">
    <property type="term" value="C:plasma membrane"/>
    <property type="evidence" value="ECO:0007669"/>
    <property type="project" value="UniProtKB-SubCell"/>
</dbReference>
<dbReference type="GO" id="GO:0034220">
    <property type="term" value="P:monoatomic ion transmembrane transport"/>
    <property type="evidence" value="ECO:0007669"/>
    <property type="project" value="UniProtKB-KW"/>
</dbReference>